<evidence type="ECO:0000256" key="3">
    <source>
        <dbReference type="ARBA" id="ARBA00016382"/>
    </source>
</evidence>
<protein>
    <recommendedName>
        <fullName evidence="3">Centromere protein M</fullName>
    </recommendedName>
</protein>
<comment type="subcellular location">
    <subcellularLocation>
        <location evidence="2">Chromosome</location>
        <location evidence="2">Centromere</location>
    </subcellularLocation>
    <subcellularLocation>
        <location evidence="1">Nucleus</location>
    </subcellularLocation>
</comment>
<dbReference type="Gene3D" id="3.40.50.300">
    <property type="entry name" value="P-loop containing nucleotide triphosphate hydrolases"/>
    <property type="match status" value="1"/>
</dbReference>
<evidence type="ECO:0000256" key="5">
    <source>
        <dbReference type="ARBA" id="ARBA00023242"/>
    </source>
</evidence>
<keyword evidence="5" id="KW-0539">Nucleus</keyword>
<accession>A0A1Y1XYP9</accession>
<reference evidence="7 8" key="1">
    <citation type="submission" date="2016-07" db="EMBL/GenBank/DDBJ databases">
        <title>Pervasive Adenine N6-methylation of Active Genes in Fungi.</title>
        <authorList>
            <consortium name="DOE Joint Genome Institute"/>
            <person name="Mondo S.J."/>
            <person name="Dannebaum R.O."/>
            <person name="Kuo R.C."/>
            <person name="Labutti K."/>
            <person name="Haridas S."/>
            <person name="Kuo A."/>
            <person name="Salamov A."/>
            <person name="Ahrendt S.R."/>
            <person name="Lipzen A."/>
            <person name="Sullivan W."/>
            <person name="Andreopoulos W.B."/>
            <person name="Clum A."/>
            <person name="Lindquist E."/>
            <person name="Daum C."/>
            <person name="Ramamoorthy G.K."/>
            <person name="Gryganskyi A."/>
            <person name="Culley D."/>
            <person name="Magnuson J.K."/>
            <person name="James T.Y."/>
            <person name="O'Malley M.A."/>
            <person name="Stajich J.E."/>
            <person name="Spatafora J.W."/>
            <person name="Visel A."/>
            <person name="Grigoriev I.V."/>
        </authorList>
    </citation>
    <scope>NUCLEOTIDE SEQUENCE [LARGE SCALE GENOMIC DNA]</scope>
    <source>
        <strain evidence="7 8">CBS 931.73</strain>
    </source>
</reference>
<evidence type="ECO:0000313" key="7">
    <source>
        <dbReference type="EMBL" id="ORX90868.1"/>
    </source>
</evidence>
<dbReference type="EMBL" id="MCFE01000356">
    <property type="protein sequence ID" value="ORX90868.1"/>
    <property type="molecule type" value="Genomic_DNA"/>
</dbReference>
<dbReference type="InterPro" id="IPR020987">
    <property type="entry name" value="Centromere_Cenp-M"/>
</dbReference>
<comment type="caution">
    <text evidence="7">The sequence shown here is derived from an EMBL/GenBank/DDBJ whole genome shotgun (WGS) entry which is preliminary data.</text>
</comment>
<evidence type="ECO:0000256" key="2">
    <source>
        <dbReference type="ARBA" id="ARBA00004584"/>
    </source>
</evidence>
<evidence type="ECO:0000256" key="6">
    <source>
        <dbReference type="ARBA" id="ARBA00023328"/>
    </source>
</evidence>
<evidence type="ECO:0000256" key="4">
    <source>
        <dbReference type="ARBA" id="ARBA00022454"/>
    </source>
</evidence>
<dbReference type="GO" id="GO:0000775">
    <property type="term" value="C:chromosome, centromeric region"/>
    <property type="evidence" value="ECO:0007669"/>
    <property type="project" value="UniProtKB-SubCell"/>
</dbReference>
<name>A0A1Y1XYP9_9FUNG</name>
<dbReference type="PANTHER" id="PTHR34436">
    <property type="entry name" value="CENTROMERE PROTEIN M"/>
    <property type="match status" value="1"/>
</dbReference>
<dbReference type="PANTHER" id="PTHR34436:SF1">
    <property type="entry name" value="CENTROMERE PROTEIN M"/>
    <property type="match status" value="1"/>
</dbReference>
<proteinExistence type="predicted"/>
<dbReference type="GO" id="GO:0005634">
    <property type="term" value="C:nucleus"/>
    <property type="evidence" value="ECO:0007669"/>
    <property type="project" value="UniProtKB-SubCell"/>
</dbReference>
<dbReference type="OrthoDB" id="2386686at2759"/>
<sequence length="137" mass="15821">MTFDSRLGKSLPLPEILTPRPRIDFIVLLVNMRDRESLVNLKECLIEIDPEFLLGRVWIVATHANKVSQYAFERAELEESVRALYDIPLMYVDFQNEGSDELLRDKLLRTLSITSGYHRNITASLLRTPLTNYVSNP</sequence>
<keyword evidence="4" id="KW-0158">Chromosome</keyword>
<dbReference type="InterPro" id="IPR027417">
    <property type="entry name" value="P-loop_NTPase"/>
</dbReference>
<dbReference type="Proteomes" id="UP000193498">
    <property type="component" value="Unassembled WGS sequence"/>
</dbReference>
<evidence type="ECO:0000313" key="8">
    <source>
        <dbReference type="Proteomes" id="UP000193498"/>
    </source>
</evidence>
<organism evidence="7 8">
    <name type="scientific">Basidiobolus meristosporus CBS 931.73</name>
    <dbReference type="NCBI Taxonomy" id="1314790"/>
    <lineage>
        <taxon>Eukaryota</taxon>
        <taxon>Fungi</taxon>
        <taxon>Fungi incertae sedis</taxon>
        <taxon>Zoopagomycota</taxon>
        <taxon>Entomophthoromycotina</taxon>
        <taxon>Basidiobolomycetes</taxon>
        <taxon>Basidiobolales</taxon>
        <taxon>Basidiobolaceae</taxon>
        <taxon>Basidiobolus</taxon>
    </lineage>
</organism>
<evidence type="ECO:0000256" key="1">
    <source>
        <dbReference type="ARBA" id="ARBA00004123"/>
    </source>
</evidence>
<gene>
    <name evidence="7" type="ORF">K493DRAFT_55443</name>
</gene>
<dbReference type="AlphaFoldDB" id="A0A1Y1XYP9"/>
<dbReference type="Pfam" id="PF11111">
    <property type="entry name" value="CENP-M"/>
    <property type="match status" value="1"/>
</dbReference>
<keyword evidence="6" id="KW-0137">Centromere</keyword>
<keyword evidence="8" id="KW-1185">Reference proteome</keyword>
<dbReference type="STRING" id="1314790.A0A1Y1XYP9"/>
<dbReference type="InParanoid" id="A0A1Y1XYP9"/>